<feature type="chain" id="PRO_5016313848" description="Lipoprotein" evidence="2">
    <location>
        <begin position="23"/>
        <end position="349"/>
    </location>
</feature>
<dbReference type="AlphaFoldDB" id="A0A2Z2NXC6"/>
<evidence type="ECO:0000256" key="1">
    <source>
        <dbReference type="SAM" id="MobiDB-lite"/>
    </source>
</evidence>
<gene>
    <name evidence="3" type="ORF">IMCC3135_30235</name>
</gene>
<evidence type="ECO:0008006" key="5">
    <source>
        <dbReference type="Google" id="ProtNLM"/>
    </source>
</evidence>
<dbReference type="Proteomes" id="UP000250079">
    <property type="component" value="Chromosome"/>
</dbReference>
<feature type="region of interest" description="Disordered" evidence="1">
    <location>
        <begin position="35"/>
        <end position="66"/>
    </location>
</feature>
<evidence type="ECO:0000256" key="2">
    <source>
        <dbReference type="SAM" id="SignalP"/>
    </source>
</evidence>
<organism evidence="3 4">
    <name type="scientific">Granulosicoccus antarcticus IMCC3135</name>
    <dbReference type="NCBI Taxonomy" id="1192854"/>
    <lineage>
        <taxon>Bacteria</taxon>
        <taxon>Pseudomonadati</taxon>
        <taxon>Pseudomonadota</taxon>
        <taxon>Gammaproteobacteria</taxon>
        <taxon>Chromatiales</taxon>
        <taxon>Granulosicoccaceae</taxon>
        <taxon>Granulosicoccus</taxon>
    </lineage>
</organism>
<accession>A0A2Z2NXC6</accession>
<keyword evidence="4" id="KW-1185">Reference proteome</keyword>
<protein>
    <recommendedName>
        <fullName evidence="5">Lipoprotein</fullName>
    </recommendedName>
</protein>
<feature type="signal peptide" evidence="2">
    <location>
        <begin position="1"/>
        <end position="22"/>
    </location>
</feature>
<dbReference type="EMBL" id="CP018632">
    <property type="protein sequence ID" value="ASJ76096.1"/>
    <property type="molecule type" value="Genomic_DNA"/>
</dbReference>
<dbReference type="RefSeq" id="WP_088920912.1">
    <property type="nucleotide sequence ID" value="NZ_CP018632.1"/>
</dbReference>
<reference evidence="3 4" key="1">
    <citation type="submission" date="2016-12" db="EMBL/GenBank/DDBJ databases">
        <authorList>
            <person name="Song W.-J."/>
            <person name="Kurnit D.M."/>
        </authorList>
    </citation>
    <scope>NUCLEOTIDE SEQUENCE [LARGE SCALE GENOMIC DNA]</scope>
    <source>
        <strain evidence="3 4">IMCC3135</strain>
    </source>
</reference>
<dbReference type="KEGG" id="gai:IMCC3135_30235"/>
<name>A0A2Z2NXC6_9GAMM</name>
<evidence type="ECO:0000313" key="3">
    <source>
        <dbReference type="EMBL" id="ASJ76096.1"/>
    </source>
</evidence>
<evidence type="ECO:0000313" key="4">
    <source>
        <dbReference type="Proteomes" id="UP000250079"/>
    </source>
</evidence>
<keyword evidence="2" id="KW-0732">Signal</keyword>
<dbReference type="PROSITE" id="PS51257">
    <property type="entry name" value="PROKAR_LIPOPROTEIN"/>
    <property type="match status" value="1"/>
</dbReference>
<sequence length="349" mass="37854">MTESKFWILVLLVAMTSGCISAGNQVDKTVKAAVPEKASARAPQSSADDSNDAPVTRPSPAPTPLTIESARRTGKVANQTLDEISGLAVSRNTPGVLFALNDSGNPAQLYALSETGADLGHWTVDARNRDWEEMGNLQIAGKNYLVLGDTGDNRQKHEESTLYLVEEPTLDTPATTTLVPSWTIRFRYEDGPRNVEAFAFIGNTLFLISKEPIGSNGPEPSRLYELQIPEKPDSSLLVARHTGDLPLSPTNLESKLAAAVAGVDLNHPTALDFDSASNTAYLLTYRHVIRITKAQGESWSDAFAHSFERIYAHDLRQGEALAVVPGQSVWFTSEHLDAPLWALPLLPPS</sequence>
<proteinExistence type="predicted"/>
<dbReference type="OrthoDB" id="5599486at2"/>